<keyword evidence="4" id="KW-1185">Reference proteome</keyword>
<sequence length="444" mass="48897">MSSNTNLRLPTHNRRSTRGSLHLRSLNLRGTGGVIPVERTAILTIAVLFSLLFIVSLSLAFVGAAKVESHFKPILDEVVASSPGVVLVGEDVDVDVDEPSVSVRWSILACGEGNFLNGSQGLHGVMQCGIPAMPLQIFVDGSEDATVSYDPGALPWIGNGTGQRRVIQNLYQFESTHVLDVHEARLFPFDTYFLTSALRAVNTDTEANIPIQKLATIELTSNFYIVSSDLPVYTSISDDRVVTVSSREIDLRIRRPTDARTYTLTLFHINWMLAHVTLGQVYLAWKSPQSPVLKRLLSIFAILLTIPQLRNTMPDAPGFDGILIDSIGFFPQMVICSTAGVVLLLLMVRREPDGAFGDTRRQVSEAENVQAVTLPRSNFAPLSPLHEKSPPLSPPLSPWGRPPATICMLREELSRMKEHAKSSAVVPKSKHKSSHRQSRTFFEP</sequence>
<evidence type="ECO:0008006" key="5">
    <source>
        <dbReference type="Google" id="ProtNLM"/>
    </source>
</evidence>
<keyword evidence="2" id="KW-0472">Membrane</keyword>
<feature type="transmembrane region" description="Helical" evidence="2">
    <location>
        <begin position="41"/>
        <end position="62"/>
    </location>
</feature>
<evidence type="ECO:0000313" key="3">
    <source>
        <dbReference type="EMBL" id="KZT23431.1"/>
    </source>
</evidence>
<protein>
    <recommendedName>
        <fullName evidence="5">Transmembrane protein</fullName>
    </recommendedName>
</protein>
<proteinExistence type="predicted"/>
<dbReference type="Proteomes" id="UP000076761">
    <property type="component" value="Unassembled WGS sequence"/>
</dbReference>
<feature type="compositionally biased region" description="Basic residues" evidence="1">
    <location>
        <begin position="428"/>
        <end position="438"/>
    </location>
</feature>
<feature type="region of interest" description="Disordered" evidence="1">
    <location>
        <begin position="418"/>
        <end position="444"/>
    </location>
</feature>
<evidence type="ECO:0000256" key="2">
    <source>
        <dbReference type="SAM" id="Phobius"/>
    </source>
</evidence>
<dbReference type="InParanoid" id="A0A165R7V2"/>
<feature type="transmembrane region" description="Helical" evidence="2">
    <location>
        <begin position="329"/>
        <end position="348"/>
    </location>
</feature>
<accession>A0A165R7V2</accession>
<dbReference type="EMBL" id="KV425585">
    <property type="protein sequence ID" value="KZT23431.1"/>
    <property type="molecule type" value="Genomic_DNA"/>
</dbReference>
<dbReference type="OrthoDB" id="2117972at2759"/>
<dbReference type="STRING" id="1314782.A0A165R7V2"/>
<dbReference type="AlphaFoldDB" id="A0A165R7V2"/>
<reference evidence="3 4" key="1">
    <citation type="journal article" date="2016" name="Mol. Biol. Evol.">
        <title>Comparative Genomics of Early-Diverging Mushroom-Forming Fungi Provides Insights into the Origins of Lignocellulose Decay Capabilities.</title>
        <authorList>
            <person name="Nagy L.G."/>
            <person name="Riley R."/>
            <person name="Tritt A."/>
            <person name="Adam C."/>
            <person name="Daum C."/>
            <person name="Floudas D."/>
            <person name="Sun H."/>
            <person name="Yadav J.S."/>
            <person name="Pangilinan J."/>
            <person name="Larsson K.H."/>
            <person name="Matsuura K."/>
            <person name="Barry K."/>
            <person name="Labutti K."/>
            <person name="Kuo R."/>
            <person name="Ohm R.A."/>
            <person name="Bhattacharya S.S."/>
            <person name="Shirouzu T."/>
            <person name="Yoshinaga Y."/>
            <person name="Martin F.M."/>
            <person name="Grigoriev I.V."/>
            <person name="Hibbett D.S."/>
        </authorList>
    </citation>
    <scope>NUCLEOTIDE SEQUENCE [LARGE SCALE GENOMIC DNA]</scope>
    <source>
        <strain evidence="3 4">HHB14362 ss-1</strain>
    </source>
</reference>
<evidence type="ECO:0000256" key="1">
    <source>
        <dbReference type="SAM" id="MobiDB-lite"/>
    </source>
</evidence>
<evidence type="ECO:0000313" key="4">
    <source>
        <dbReference type="Proteomes" id="UP000076761"/>
    </source>
</evidence>
<gene>
    <name evidence="3" type="ORF">NEOLEDRAFT_1180083</name>
</gene>
<keyword evidence="2" id="KW-1133">Transmembrane helix</keyword>
<keyword evidence="2" id="KW-0812">Transmembrane</keyword>
<organism evidence="3 4">
    <name type="scientific">Neolentinus lepideus HHB14362 ss-1</name>
    <dbReference type="NCBI Taxonomy" id="1314782"/>
    <lineage>
        <taxon>Eukaryota</taxon>
        <taxon>Fungi</taxon>
        <taxon>Dikarya</taxon>
        <taxon>Basidiomycota</taxon>
        <taxon>Agaricomycotina</taxon>
        <taxon>Agaricomycetes</taxon>
        <taxon>Gloeophyllales</taxon>
        <taxon>Gloeophyllaceae</taxon>
        <taxon>Neolentinus</taxon>
    </lineage>
</organism>
<name>A0A165R7V2_9AGAM</name>